<organism evidence="9 10">
    <name type="scientific">Buddleja alternifolia</name>
    <dbReference type="NCBI Taxonomy" id="168488"/>
    <lineage>
        <taxon>Eukaryota</taxon>
        <taxon>Viridiplantae</taxon>
        <taxon>Streptophyta</taxon>
        <taxon>Embryophyta</taxon>
        <taxon>Tracheophyta</taxon>
        <taxon>Spermatophyta</taxon>
        <taxon>Magnoliopsida</taxon>
        <taxon>eudicotyledons</taxon>
        <taxon>Gunneridae</taxon>
        <taxon>Pentapetalae</taxon>
        <taxon>asterids</taxon>
        <taxon>lamiids</taxon>
        <taxon>Lamiales</taxon>
        <taxon>Scrophulariaceae</taxon>
        <taxon>Buddlejeae</taxon>
        <taxon>Buddleja</taxon>
    </lineage>
</organism>
<reference evidence="9" key="1">
    <citation type="submission" date="2019-10" db="EMBL/GenBank/DDBJ databases">
        <authorList>
            <person name="Zhang R."/>
            <person name="Pan Y."/>
            <person name="Wang J."/>
            <person name="Ma R."/>
            <person name="Yu S."/>
        </authorList>
    </citation>
    <scope>NUCLEOTIDE SEQUENCE</scope>
    <source>
        <strain evidence="9">LA-IB0</strain>
        <tissue evidence="9">Leaf</tissue>
    </source>
</reference>
<evidence type="ECO:0000256" key="2">
    <source>
        <dbReference type="ARBA" id="ARBA00004123"/>
    </source>
</evidence>
<accession>A0AAV6YAN7</accession>
<dbReference type="Pfam" id="PF13359">
    <property type="entry name" value="DDE_Tnp_4"/>
    <property type="match status" value="1"/>
</dbReference>
<proteinExistence type="inferred from homology"/>
<keyword evidence="10" id="KW-1185">Reference proteome</keyword>
<dbReference type="GO" id="GO:0004518">
    <property type="term" value="F:nuclease activity"/>
    <property type="evidence" value="ECO:0007669"/>
    <property type="project" value="UniProtKB-KW"/>
</dbReference>
<keyword evidence="5" id="KW-0479">Metal-binding</keyword>
<dbReference type="Proteomes" id="UP000826271">
    <property type="component" value="Unassembled WGS sequence"/>
</dbReference>
<evidence type="ECO:0000259" key="8">
    <source>
        <dbReference type="Pfam" id="PF13359"/>
    </source>
</evidence>
<dbReference type="PANTHER" id="PTHR22930">
    <property type="match status" value="1"/>
</dbReference>
<dbReference type="InterPro" id="IPR027806">
    <property type="entry name" value="HARBI1_dom"/>
</dbReference>
<evidence type="ECO:0000256" key="7">
    <source>
        <dbReference type="ARBA" id="ARBA00023242"/>
    </source>
</evidence>
<dbReference type="PANTHER" id="PTHR22930:SF281">
    <property type="entry name" value="NUCLEASE"/>
    <property type="match status" value="1"/>
</dbReference>
<dbReference type="AlphaFoldDB" id="A0AAV6YAN7"/>
<evidence type="ECO:0000256" key="6">
    <source>
        <dbReference type="ARBA" id="ARBA00022801"/>
    </source>
</evidence>
<keyword evidence="7" id="KW-0539">Nucleus</keyword>
<feature type="domain" description="DDE Tnp4" evidence="8">
    <location>
        <begin position="19"/>
        <end position="139"/>
    </location>
</feature>
<comment type="cofactor">
    <cofactor evidence="1">
        <name>a divalent metal cation</name>
        <dbReference type="ChEBI" id="CHEBI:60240"/>
    </cofactor>
</comment>
<protein>
    <recommendedName>
        <fullName evidence="8">DDE Tnp4 domain-containing protein</fullName>
    </recommendedName>
</protein>
<evidence type="ECO:0000256" key="5">
    <source>
        <dbReference type="ARBA" id="ARBA00022723"/>
    </source>
</evidence>
<dbReference type="GO" id="GO:0046872">
    <property type="term" value="F:metal ion binding"/>
    <property type="evidence" value="ECO:0007669"/>
    <property type="project" value="UniProtKB-KW"/>
</dbReference>
<evidence type="ECO:0000313" key="10">
    <source>
        <dbReference type="Proteomes" id="UP000826271"/>
    </source>
</evidence>
<dbReference type="GO" id="GO:0016787">
    <property type="term" value="F:hydrolase activity"/>
    <property type="evidence" value="ECO:0007669"/>
    <property type="project" value="UniProtKB-KW"/>
</dbReference>
<name>A0AAV6YAN7_9LAMI</name>
<evidence type="ECO:0000256" key="4">
    <source>
        <dbReference type="ARBA" id="ARBA00022722"/>
    </source>
</evidence>
<dbReference type="GO" id="GO:0005634">
    <property type="term" value="C:nucleus"/>
    <property type="evidence" value="ECO:0007669"/>
    <property type="project" value="UniProtKB-SubCell"/>
</dbReference>
<comment type="similarity">
    <text evidence="3">Belongs to the HARBI1 family.</text>
</comment>
<evidence type="ECO:0000256" key="3">
    <source>
        <dbReference type="ARBA" id="ARBA00006958"/>
    </source>
</evidence>
<comment type="subcellular location">
    <subcellularLocation>
        <location evidence="2">Nucleus</location>
    </subcellularLocation>
</comment>
<evidence type="ECO:0000313" key="9">
    <source>
        <dbReference type="EMBL" id="KAG8389911.1"/>
    </source>
</evidence>
<keyword evidence="4" id="KW-0540">Nuclease</keyword>
<sequence>MTVKFDFWRSGYTISVVYKEKPSYRTRKGNISVNMLGVVDIDTKFVYLLPGWQGSAADSRVLRDAVHRLNGLRVPTGYYYLGDAGYMNCEGFLTPYRSVRYHLDKWAEVTRAPQNVKEYYNMMHSKARNVIERTWGCMK</sequence>
<keyword evidence="6" id="KW-0378">Hydrolase</keyword>
<dbReference type="EMBL" id="WHWC01000001">
    <property type="protein sequence ID" value="KAG8389911.1"/>
    <property type="molecule type" value="Genomic_DNA"/>
</dbReference>
<gene>
    <name evidence="9" type="ORF">BUALT_Bualt01G0028200</name>
</gene>
<comment type="caution">
    <text evidence="9">The sequence shown here is derived from an EMBL/GenBank/DDBJ whole genome shotgun (WGS) entry which is preliminary data.</text>
</comment>
<evidence type="ECO:0000256" key="1">
    <source>
        <dbReference type="ARBA" id="ARBA00001968"/>
    </source>
</evidence>
<dbReference type="InterPro" id="IPR045249">
    <property type="entry name" value="HARBI1-like"/>
</dbReference>